<evidence type="ECO:0000259" key="1">
    <source>
        <dbReference type="PROSITE" id="PS50853"/>
    </source>
</evidence>
<dbReference type="SUPFAM" id="SSF74853">
    <property type="entry name" value="Lamin A/C globular tail domain"/>
    <property type="match status" value="1"/>
</dbReference>
<feature type="non-terminal residue" evidence="3">
    <location>
        <position position="1"/>
    </location>
</feature>
<dbReference type="Gene3D" id="2.60.40.10">
    <property type="entry name" value="Immunoglobulins"/>
    <property type="match status" value="1"/>
</dbReference>
<dbReference type="InterPro" id="IPR013783">
    <property type="entry name" value="Ig-like_fold"/>
</dbReference>
<feature type="domain" description="Fibronectin type-III" evidence="1">
    <location>
        <begin position="23"/>
        <end position="109"/>
    </location>
</feature>
<dbReference type="InterPro" id="IPR001322">
    <property type="entry name" value="Lamin_tail_dom"/>
</dbReference>
<dbReference type="InterPro" id="IPR036116">
    <property type="entry name" value="FN3_sf"/>
</dbReference>
<dbReference type="Pfam" id="PF00932">
    <property type="entry name" value="LTD"/>
    <property type="match status" value="1"/>
</dbReference>
<evidence type="ECO:0000313" key="3">
    <source>
        <dbReference type="EMBL" id="PIV38679.1"/>
    </source>
</evidence>
<evidence type="ECO:0008006" key="5">
    <source>
        <dbReference type="Google" id="ProtNLM"/>
    </source>
</evidence>
<dbReference type="EMBL" id="PEUE01000022">
    <property type="protein sequence ID" value="PIV38679.1"/>
    <property type="molecule type" value="Genomic_DNA"/>
</dbReference>
<feature type="non-terminal residue" evidence="3">
    <location>
        <position position="152"/>
    </location>
</feature>
<dbReference type="InterPro" id="IPR003961">
    <property type="entry name" value="FN3_dom"/>
</dbReference>
<dbReference type="InterPro" id="IPR036415">
    <property type="entry name" value="Lamin_tail_dom_sf"/>
</dbReference>
<proteinExistence type="predicted"/>
<name>A0A2M7D6L8_9BACT</name>
<dbReference type="AlphaFoldDB" id="A0A2M7D6L8"/>
<organism evidence="3 4">
    <name type="scientific">Candidatus Portnoybacteria bacterium CG02_land_8_20_14_3_00_45_8</name>
    <dbReference type="NCBI Taxonomy" id="1974807"/>
    <lineage>
        <taxon>Bacteria</taxon>
        <taxon>Candidatus Portnoyibacteriota</taxon>
    </lineage>
</organism>
<comment type="caution">
    <text evidence="3">The sequence shown here is derived from an EMBL/GenBank/DDBJ whole genome shotgun (WGS) entry which is preliminary data.</text>
</comment>
<evidence type="ECO:0000259" key="2">
    <source>
        <dbReference type="PROSITE" id="PS51841"/>
    </source>
</evidence>
<dbReference type="Proteomes" id="UP000229247">
    <property type="component" value="Unassembled WGS sequence"/>
</dbReference>
<accession>A0A2M7D6L8</accession>
<evidence type="ECO:0000313" key="4">
    <source>
        <dbReference type="Proteomes" id="UP000229247"/>
    </source>
</evidence>
<dbReference type="PROSITE" id="PS51841">
    <property type="entry name" value="LTD"/>
    <property type="match status" value="1"/>
</dbReference>
<reference evidence="4" key="1">
    <citation type="submission" date="2017-09" db="EMBL/GenBank/DDBJ databases">
        <title>Depth-based differentiation of microbial function through sediment-hosted aquifers and enrichment of novel symbionts in the deep terrestrial subsurface.</title>
        <authorList>
            <person name="Probst A.J."/>
            <person name="Ladd B."/>
            <person name="Jarett J.K."/>
            <person name="Geller-Mcgrath D.E."/>
            <person name="Sieber C.M.K."/>
            <person name="Emerson J.B."/>
            <person name="Anantharaman K."/>
            <person name="Thomas B.C."/>
            <person name="Malmstrom R."/>
            <person name="Stieglmeier M."/>
            <person name="Klingl A."/>
            <person name="Woyke T."/>
            <person name="Ryan C.M."/>
            <person name="Banfield J.F."/>
        </authorList>
    </citation>
    <scope>NUCLEOTIDE SEQUENCE [LARGE SCALE GENOMIC DNA]</scope>
</reference>
<gene>
    <name evidence="3" type="ORF">COS30_00820</name>
</gene>
<protein>
    <recommendedName>
        <fullName evidence="5">LTD domain-containing protein</fullName>
    </recommendedName>
</protein>
<dbReference type="PROSITE" id="PS50853">
    <property type="entry name" value="FN3"/>
    <property type="match status" value="1"/>
</dbReference>
<dbReference type="Gene3D" id="2.60.40.1260">
    <property type="entry name" value="Lamin Tail domain"/>
    <property type="match status" value="1"/>
</dbReference>
<dbReference type="SUPFAM" id="SSF49265">
    <property type="entry name" value="Fibronectin type III"/>
    <property type="match status" value="1"/>
</dbReference>
<sequence length="152" mass="16273">ATDADGNTDTSPADYVWIIDLSPPQLSNILSSPGRNSALISWTSSETGIFQVEYGTSTSYGFTSATTSLVNLTISSLSVNNVYHFRLLAQDSAGNATTTIDYSFTTSAQAENVVISEIQISGATANDEFVELYNPTASDINLQGWRLTRKSA</sequence>
<feature type="domain" description="LTD" evidence="2">
    <location>
        <begin position="104"/>
        <end position="152"/>
    </location>
</feature>